<evidence type="ECO:0000313" key="4">
    <source>
        <dbReference type="Proteomes" id="UP001054837"/>
    </source>
</evidence>
<gene>
    <name evidence="3" type="primary">LSM12</name>
    <name evidence="3" type="ORF">CDAR_41141</name>
</gene>
<name>A0AAV4W201_9ARAC</name>
<feature type="region of interest" description="Disordered" evidence="1">
    <location>
        <begin position="189"/>
        <end position="208"/>
    </location>
</feature>
<dbReference type="Pfam" id="PF21166">
    <property type="entry name" value="LSM12_LSM"/>
    <property type="match status" value="1"/>
</dbReference>
<reference evidence="3 4" key="1">
    <citation type="submission" date="2021-06" db="EMBL/GenBank/DDBJ databases">
        <title>Caerostris darwini draft genome.</title>
        <authorList>
            <person name="Kono N."/>
            <person name="Arakawa K."/>
        </authorList>
    </citation>
    <scope>NUCLEOTIDE SEQUENCE [LARGE SCALE GENOMIC DNA]</scope>
</reference>
<dbReference type="Pfam" id="PF09793">
    <property type="entry name" value="AD"/>
    <property type="match status" value="1"/>
</dbReference>
<proteinExistence type="predicted"/>
<dbReference type="AlphaFoldDB" id="A0AAV4W201"/>
<evidence type="ECO:0000313" key="3">
    <source>
        <dbReference type="EMBL" id="GIY76732.1"/>
    </source>
</evidence>
<dbReference type="PROSITE" id="PS51257">
    <property type="entry name" value="PROKAR_LIPOPROTEIN"/>
    <property type="match status" value="1"/>
</dbReference>
<dbReference type="CDD" id="cd01735">
    <property type="entry name" value="LSm12_N"/>
    <property type="match status" value="1"/>
</dbReference>
<comment type="caution">
    <text evidence="3">The sequence shown here is derived from an EMBL/GenBank/DDBJ whole genome shotgun (WGS) entry which is preliminary data.</text>
</comment>
<evidence type="ECO:0000259" key="2">
    <source>
        <dbReference type="PROSITE" id="PS52001"/>
    </source>
</evidence>
<evidence type="ECO:0000256" key="1">
    <source>
        <dbReference type="SAM" id="MobiDB-lite"/>
    </source>
</evidence>
<organism evidence="3 4">
    <name type="scientific">Caerostris darwini</name>
    <dbReference type="NCBI Taxonomy" id="1538125"/>
    <lineage>
        <taxon>Eukaryota</taxon>
        <taxon>Metazoa</taxon>
        <taxon>Ecdysozoa</taxon>
        <taxon>Arthropoda</taxon>
        <taxon>Chelicerata</taxon>
        <taxon>Arachnida</taxon>
        <taxon>Araneae</taxon>
        <taxon>Araneomorphae</taxon>
        <taxon>Entelegynae</taxon>
        <taxon>Araneoidea</taxon>
        <taxon>Araneidae</taxon>
        <taxon>Caerostris</taxon>
    </lineage>
</organism>
<dbReference type="PROSITE" id="PS52001">
    <property type="entry name" value="AD"/>
    <property type="match status" value="1"/>
</dbReference>
<dbReference type="PANTHER" id="PTHR13542">
    <property type="entry name" value="LSM12 HOMOLOG"/>
    <property type="match status" value="1"/>
</dbReference>
<dbReference type="InterPro" id="IPR048478">
    <property type="entry name" value="LSM12_LSM"/>
</dbReference>
<dbReference type="EMBL" id="BPLQ01014045">
    <property type="protein sequence ID" value="GIY76732.1"/>
    <property type="molecule type" value="Genomic_DNA"/>
</dbReference>
<accession>A0AAV4W201</accession>
<protein>
    <submittedName>
        <fullName evidence="3">Protein LSM12 homolog</fullName>
    </submittedName>
</protein>
<dbReference type="SMART" id="SM00995">
    <property type="entry name" value="AD"/>
    <property type="match status" value="1"/>
</dbReference>
<sequence length="208" mass="23264">MPNTTTKIIYTMADEPEEFNLFGVGTVISCRTCFQEEFEGEVVAFDYQTKLLCIKCPSKSGKANVHDIRMLNLDYVEDVNVKKEPTNPANGTQTLLPLNIEKIAGRAKQHVKERQRLAIALSSGVSNDGIKLYVAITKTITEVTMQNKNIVVMNQVTIAPPYRPENCKPIGKGDGDAVNHVRRIVEKYFKDQQAQAQPSQSQPRPNLQ</sequence>
<dbReference type="InterPro" id="IPR039683">
    <property type="entry name" value="Lsm12-like"/>
</dbReference>
<feature type="domain" description="AD" evidence="2">
    <location>
        <begin position="96"/>
        <end position="193"/>
    </location>
</feature>
<keyword evidence="4" id="KW-1185">Reference proteome</keyword>
<dbReference type="InterPro" id="IPR019181">
    <property type="entry name" value="LSM12_ABD"/>
</dbReference>
<dbReference type="InterPro" id="IPR047574">
    <property type="entry name" value="AD"/>
</dbReference>
<feature type="compositionally biased region" description="Low complexity" evidence="1">
    <location>
        <begin position="192"/>
        <end position="208"/>
    </location>
</feature>
<dbReference type="Proteomes" id="UP001054837">
    <property type="component" value="Unassembled WGS sequence"/>
</dbReference>